<feature type="compositionally biased region" description="Polar residues" evidence="2">
    <location>
        <begin position="432"/>
        <end position="445"/>
    </location>
</feature>
<feature type="compositionally biased region" description="Acidic residues" evidence="2">
    <location>
        <begin position="378"/>
        <end position="388"/>
    </location>
</feature>
<feature type="domain" description="Inner kinetochore subunit AME1" evidence="3">
    <location>
        <begin position="488"/>
        <end position="671"/>
    </location>
</feature>
<feature type="compositionally biased region" description="Basic and acidic residues" evidence="2">
    <location>
        <begin position="335"/>
        <end position="347"/>
    </location>
</feature>
<proteinExistence type="predicted"/>
<evidence type="ECO:0000256" key="2">
    <source>
        <dbReference type="SAM" id="MobiDB-lite"/>
    </source>
</evidence>
<organism evidence="4 5">
    <name type="scientific">Delitschia confertaspora ATCC 74209</name>
    <dbReference type="NCBI Taxonomy" id="1513339"/>
    <lineage>
        <taxon>Eukaryota</taxon>
        <taxon>Fungi</taxon>
        <taxon>Dikarya</taxon>
        <taxon>Ascomycota</taxon>
        <taxon>Pezizomycotina</taxon>
        <taxon>Dothideomycetes</taxon>
        <taxon>Pleosporomycetidae</taxon>
        <taxon>Pleosporales</taxon>
        <taxon>Delitschiaceae</taxon>
        <taxon>Delitschia</taxon>
    </lineage>
</organism>
<keyword evidence="5" id="KW-1185">Reference proteome</keyword>
<evidence type="ECO:0000256" key="1">
    <source>
        <dbReference type="SAM" id="Coils"/>
    </source>
</evidence>
<accession>A0A9P4MSI9</accession>
<evidence type="ECO:0000313" key="5">
    <source>
        <dbReference type="Proteomes" id="UP000799536"/>
    </source>
</evidence>
<dbReference type="InterPro" id="IPR048743">
    <property type="entry name" value="AME1"/>
</dbReference>
<reference evidence="4" key="1">
    <citation type="journal article" date="2020" name="Stud. Mycol.">
        <title>101 Dothideomycetes genomes: a test case for predicting lifestyles and emergence of pathogens.</title>
        <authorList>
            <person name="Haridas S."/>
            <person name="Albert R."/>
            <person name="Binder M."/>
            <person name="Bloem J."/>
            <person name="Labutti K."/>
            <person name="Salamov A."/>
            <person name="Andreopoulos B."/>
            <person name="Baker S."/>
            <person name="Barry K."/>
            <person name="Bills G."/>
            <person name="Bluhm B."/>
            <person name="Cannon C."/>
            <person name="Castanera R."/>
            <person name="Culley D."/>
            <person name="Daum C."/>
            <person name="Ezra D."/>
            <person name="Gonzalez J."/>
            <person name="Henrissat B."/>
            <person name="Kuo A."/>
            <person name="Liang C."/>
            <person name="Lipzen A."/>
            <person name="Lutzoni F."/>
            <person name="Magnuson J."/>
            <person name="Mondo S."/>
            <person name="Nolan M."/>
            <person name="Ohm R."/>
            <person name="Pangilinan J."/>
            <person name="Park H.-J."/>
            <person name="Ramirez L."/>
            <person name="Alfaro M."/>
            <person name="Sun H."/>
            <person name="Tritt A."/>
            <person name="Yoshinaga Y."/>
            <person name="Zwiers L.-H."/>
            <person name="Turgeon B."/>
            <person name="Goodwin S."/>
            <person name="Spatafora J."/>
            <person name="Crous P."/>
            <person name="Grigoriev I."/>
        </authorList>
    </citation>
    <scope>NUCLEOTIDE SEQUENCE</scope>
    <source>
        <strain evidence="4">ATCC 74209</strain>
    </source>
</reference>
<sequence>MPPKDRNERKAERLRGAGASHAIANFGFSFGAPAPLKSRLSARKTPQPLSSRPSSRRSPIGSAERNANGTIRRSRSISAPGSIPRPGKLKPTITPGRAKSLEQRSIVTPTISTGKRKRGQKSALSRSPEENESDELERIDEEHMASAQKSTVPTPRAALTASPQDHDDAPDELEAANEAHMVFGTIKAVGVSSHPAGATPVPSRLNGAALESIRRTPLAVIQAGKRTELPKTVAGPPSAKSSPPEAIPVTPATRPLGRPKKDKALPAATKDPKLSKQHQVAREKGVEDDLSPDKPKADGRDQIKPKSSRAGNRARRVVVSEEAEEADEEADELSPDVRKPQRGRITEESEELDELSSEVHVPRSGRRLTLERDKEPTEEVEEEVDELSPEVGLKKSGKKDEALFVSSDEESDADERSEPEQESGPTPKLVANPTQAKQKQLTIRSDSSKQPKKHQKRERGPVYPIEVFRLKIPKEMKEPVWLRHAKRVSPSEVLAQFFKEMLDAETAKLHEAASQIEDRDQRRREASKVGVAQLFQANLADLFLDLASAGNNMAILTGRIKTARKEKIIMRKEYMEICKQKDDLALQMDELREEYHESVDARLASNKLSDSIYAIEAAILGGREKAKTEGREDEGPEIPLAILLQNVAKDVGSKDGGLFAEVTNFNGMLEKAAAILEGRV</sequence>
<dbReference type="OrthoDB" id="5377952at2759"/>
<feature type="compositionally biased region" description="Polar residues" evidence="2">
    <location>
        <begin position="103"/>
        <end position="113"/>
    </location>
</feature>
<feature type="compositionally biased region" description="Polar residues" evidence="2">
    <location>
        <begin position="65"/>
        <end position="79"/>
    </location>
</feature>
<dbReference type="Pfam" id="PF20994">
    <property type="entry name" value="CENPU"/>
    <property type="match status" value="1"/>
</dbReference>
<feature type="region of interest" description="Disordered" evidence="2">
    <location>
        <begin position="220"/>
        <end position="460"/>
    </location>
</feature>
<dbReference type="EMBL" id="ML993973">
    <property type="protein sequence ID" value="KAF2201501.1"/>
    <property type="molecule type" value="Genomic_DNA"/>
</dbReference>
<dbReference type="AlphaFoldDB" id="A0A9P4MSI9"/>
<feature type="compositionally biased region" description="Acidic residues" evidence="2">
    <location>
        <begin position="130"/>
        <end position="139"/>
    </location>
</feature>
<feature type="region of interest" description="Disordered" evidence="2">
    <location>
        <begin position="28"/>
        <end position="176"/>
    </location>
</feature>
<feature type="compositionally biased region" description="Low complexity" evidence="2">
    <location>
        <begin position="48"/>
        <end position="59"/>
    </location>
</feature>
<gene>
    <name evidence="4" type="ORF">GQ43DRAFT_463126</name>
</gene>
<dbReference type="Proteomes" id="UP000799536">
    <property type="component" value="Unassembled WGS sequence"/>
</dbReference>
<feature type="compositionally biased region" description="Basic and acidic residues" evidence="2">
    <location>
        <begin position="1"/>
        <end position="15"/>
    </location>
</feature>
<feature type="coiled-coil region" evidence="1">
    <location>
        <begin position="574"/>
        <end position="601"/>
    </location>
</feature>
<feature type="compositionally biased region" description="Basic and acidic residues" evidence="2">
    <location>
        <begin position="368"/>
        <end position="377"/>
    </location>
</feature>
<evidence type="ECO:0000313" key="4">
    <source>
        <dbReference type="EMBL" id="KAF2201501.1"/>
    </source>
</evidence>
<comment type="caution">
    <text evidence="4">The sequence shown here is derived from an EMBL/GenBank/DDBJ whole genome shotgun (WGS) entry which is preliminary data.</text>
</comment>
<evidence type="ECO:0000259" key="3">
    <source>
        <dbReference type="Pfam" id="PF20994"/>
    </source>
</evidence>
<feature type="compositionally biased region" description="Basic and acidic residues" evidence="2">
    <location>
        <begin position="270"/>
        <end position="304"/>
    </location>
</feature>
<keyword evidence="1" id="KW-0175">Coiled coil</keyword>
<name>A0A9P4MSI9_9PLEO</name>
<protein>
    <recommendedName>
        <fullName evidence="3">Inner kinetochore subunit AME1 domain-containing protein</fullName>
    </recommendedName>
</protein>
<feature type="region of interest" description="Disordered" evidence="2">
    <location>
        <begin position="1"/>
        <end position="20"/>
    </location>
</feature>
<feature type="compositionally biased region" description="Acidic residues" evidence="2">
    <location>
        <begin position="321"/>
        <end position="334"/>
    </location>
</feature>